<keyword evidence="2" id="KW-0808">Transferase</keyword>
<evidence type="ECO:0000313" key="3">
    <source>
        <dbReference type="Proteomes" id="UP000193083"/>
    </source>
</evidence>
<dbReference type="Proteomes" id="UP000193083">
    <property type="component" value="Unassembled WGS sequence"/>
</dbReference>
<proteinExistence type="predicted"/>
<evidence type="ECO:0000259" key="1">
    <source>
        <dbReference type="Pfam" id="PF00535"/>
    </source>
</evidence>
<evidence type="ECO:0000313" key="2">
    <source>
        <dbReference type="EMBL" id="SMH41577.1"/>
    </source>
</evidence>
<dbReference type="GO" id="GO:0016758">
    <property type="term" value="F:hexosyltransferase activity"/>
    <property type="evidence" value="ECO:0007669"/>
    <property type="project" value="UniProtKB-ARBA"/>
</dbReference>
<dbReference type="SUPFAM" id="SSF53448">
    <property type="entry name" value="Nucleotide-diphospho-sugar transferases"/>
    <property type="match status" value="1"/>
</dbReference>
<dbReference type="Pfam" id="PF00535">
    <property type="entry name" value="Glycos_transf_2"/>
    <property type="match status" value="1"/>
</dbReference>
<dbReference type="PANTHER" id="PTHR22916:SF3">
    <property type="entry name" value="UDP-GLCNAC:BETAGAL BETA-1,3-N-ACETYLGLUCOSAMINYLTRANSFERASE-LIKE PROTEIN 1"/>
    <property type="match status" value="1"/>
</dbReference>
<dbReference type="EMBL" id="FXBL01000004">
    <property type="protein sequence ID" value="SMH41577.1"/>
    <property type="molecule type" value="Genomic_DNA"/>
</dbReference>
<feature type="domain" description="Glycosyltransferase 2-like" evidence="1">
    <location>
        <begin position="8"/>
        <end position="117"/>
    </location>
</feature>
<keyword evidence="3" id="KW-1185">Reference proteome</keyword>
<protein>
    <submittedName>
        <fullName evidence="2">Glycosyl transferase family 2</fullName>
    </submittedName>
</protein>
<dbReference type="AlphaFoldDB" id="A0A1X7NTT1"/>
<organism evidence="2 3">
    <name type="scientific">Mesorhizobium australicum</name>
    <dbReference type="NCBI Taxonomy" id="536018"/>
    <lineage>
        <taxon>Bacteria</taxon>
        <taxon>Pseudomonadati</taxon>
        <taxon>Pseudomonadota</taxon>
        <taxon>Alphaproteobacteria</taxon>
        <taxon>Hyphomicrobiales</taxon>
        <taxon>Phyllobacteriaceae</taxon>
        <taxon>Mesorhizobium</taxon>
    </lineage>
</organism>
<dbReference type="InterPro" id="IPR029044">
    <property type="entry name" value="Nucleotide-diphossugar_trans"/>
</dbReference>
<dbReference type="Gene3D" id="3.90.550.10">
    <property type="entry name" value="Spore Coat Polysaccharide Biosynthesis Protein SpsA, Chain A"/>
    <property type="match status" value="1"/>
</dbReference>
<reference evidence="2 3" key="1">
    <citation type="submission" date="2017-04" db="EMBL/GenBank/DDBJ databases">
        <authorList>
            <person name="Afonso C.L."/>
            <person name="Miller P.J."/>
            <person name="Scott M.A."/>
            <person name="Spackman E."/>
            <person name="Goraichik I."/>
            <person name="Dimitrov K.M."/>
            <person name="Suarez D.L."/>
            <person name="Swayne D.E."/>
        </authorList>
    </citation>
    <scope>NUCLEOTIDE SEQUENCE [LARGE SCALE GENOMIC DNA]</scope>
    <source>
        <strain evidence="2 3">B5P</strain>
    </source>
</reference>
<name>A0A1X7NTT1_9HYPH</name>
<sequence length="307" mass="33835">MTTRVAILACVHNGERFLAEQFASLARQTVSDIDVWVSVDGSSDGSMELLGEIASGWTKGHFTILRGPGEGFAENFRSLMVNPDIEADYFAFCDQDDIWAPDKLEAAIGWLSRQPADTPALYGSRTRIVDIEGRPVGLSPLFAEPPSFRNAIVQSIAGGNTMVMNRAAHGLMAEASRRSGFVSHDWWCYMMVTGAGGAFHYSPEPRIDYRQHVGNLVGSNDGLRARLGRTGFLLSGGFARWTDRNLAGLQACRDLLTDDARDVLDRFAALRGMWLPWRLIELRRSGIHRQSAKGQASLYIASAINRL</sequence>
<dbReference type="RefSeq" id="WP_244561732.1">
    <property type="nucleotide sequence ID" value="NZ_FXBL01000004.1"/>
</dbReference>
<dbReference type="InterPro" id="IPR001173">
    <property type="entry name" value="Glyco_trans_2-like"/>
</dbReference>
<accession>A0A1X7NTT1</accession>
<dbReference type="PANTHER" id="PTHR22916">
    <property type="entry name" value="GLYCOSYLTRANSFERASE"/>
    <property type="match status" value="1"/>
</dbReference>
<gene>
    <name evidence="2" type="ORF">SAMN02982922_2601</name>
</gene>